<name>A0A444EXD4_ENSVE</name>
<sequence>MGNTSSMLTQYDIEELQEHCNHACDIAQAHSSSYTSFGSLLSTFSSQKVLTRVLEEAGYTKDSSLVLSDFMKVRKSNCQFFGTGNIVCYKFF</sequence>
<evidence type="ECO:0000313" key="2">
    <source>
        <dbReference type="Proteomes" id="UP000287651"/>
    </source>
</evidence>
<organism evidence="1 2">
    <name type="scientific">Ensete ventricosum</name>
    <name type="common">Abyssinian banana</name>
    <name type="synonym">Musa ensete</name>
    <dbReference type="NCBI Taxonomy" id="4639"/>
    <lineage>
        <taxon>Eukaryota</taxon>
        <taxon>Viridiplantae</taxon>
        <taxon>Streptophyta</taxon>
        <taxon>Embryophyta</taxon>
        <taxon>Tracheophyta</taxon>
        <taxon>Spermatophyta</taxon>
        <taxon>Magnoliopsida</taxon>
        <taxon>Liliopsida</taxon>
        <taxon>Zingiberales</taxon>
        <taxon>Musaceae</taxon>
        <taxon>Ensete</taxon>
    </lineage>
</organism>
<protein>
    <submittedName>
        <fullName evidence="1">Uncharacterized protein</fullName>
    </submittedName>
</protein>
<dbReference type="AlphaFoldDB" id="A0A444EXD4"/>
<evidence type="ECO:0000313" key="1">
    <source>
        <dbReference type="EMBL" id="RRT70422.1"/>
    </source>
</evidence>
<reference evidence="1 2" key="1">
    <citation type="journal article" date="2014" name="Agronomy (Basel)">
        <title>A Draft Genome Sequence for Ensete ventricosum, the Drought-Tolerant Tree Against Hunger.</title>
        <authorList>
            <person name="Harrison J."/>
            <person name="Moore K.A."/>
            <person name="Paszkiewicz K."/>
            <person name="Jones T."/>
            <person name="Grant M."/>
            <person name="Ambacheew D."/>
            <person name="Muzemil S."/>
            <person name="Studholme D.J."/>
        </authorList>
    </citation>
    <scope>NUCLEOTIDE SEQUENCE [LARGE SCALE GENOMIC DNA]</scope>
</reference>
<comment type="caution">
    <text evidence="1">The sequence shown here is derived from an EMBL/GenBank/DDBJ whole genome shotgun (WGS) entry which is preliminary data.</text>
</comment>
<dbReference type="EMBL" id="AMZH03004022">
    <property type="protein sequence ID" value="RRT70422.1"/>
    <property type="molecule type" value="Genomic_DNA"/>
</dbReference>
<proteinExistence type="predicted"/>
<dbReference type="PANTHER" id="PTHR46971">
    <property type="entry name" value="CALCINEURIN B SUBUNIT (PROTEIN PHOSPHATASE 2B REGULATORY SUBUNIT)-LIKE PROTEIN"/>
    <property type="match status" value="1"/>
</dbReference>
<gene>
    <name evidence="1" type="ORF">B296_00014527</name>
</gene>
<accession>A0A444EXD4</accession>
<dbReference type="PANTHER" id="PTHR46971:SF4">
    <property type="entry name" value="OS08G0442300 PROTEIN"/>
    <property type="match status" value="1"/>
</dbReference>
<dbReference type="Proteomes" id="UP000287651">
    <property type="component" value="Unassembled WGS sequence"/>
</dbReference>